<dbReference type="InterPro" id="IPR011764">
    <property type="entry name" value="Biotin_carboxylation_dom"/>
</dbReference>
<evidence type="ECO:0000256" key="5">
    <source>
        <dbReference type="ARBA" id="ARBA00022741"/>
    </source>
</evidence>
<dbReference type="Gene3D" id="2.40.50.100">
    <property type="match status" value="1"/>
</dbReference>
<feature type="binding site" evidence="11">
    <location>
        <position position="542"/>
    </location>
    <ligand>
        <name>Mn(2+)</name>
        <dbReference type="ChEBI" id="CHEBI:29035"/>
    </ligand>
</feature>
<dbReference type="Pfam" id="PF02785">
    <property type="entry name" value="Biotin_carb_C"/>
    <property type="match status" value="1"/>
</dbReference>
<dbReference type="Pfam" id="PF00364">
    <property type="entry name" value="Biotin_lipoyl"/>
    <property type="match status" value="1"/>
</dbReference>
<feature type="binding site" evidence="10">
    <location>
        <position position="614"/>
    </location>
    <ligand>
        <name>substrate</name>
    </ligand>
</feature>
<feature type="binding site" evidence="10">
    <location>
        <position position="206"/>
    </location>
    <ligand>
        <name>ATP</name>
        <dbReference type="ChEBI" id="CHEBI:30616"/>
    </ligand>
</feature>
<feature type="binding site" evidence="10">
    <location>
        <position position="875"/>
    </location>
    <ligand>
        <name>substrate</name>
    </ligand>
</feature>
<dbReference type="SUPFAM" id="SSF52440">
    <property type="entry name" value="PreATP-grasp domain"/>
    <property type="match status" value="1"/>
</dbReference>
<dbReference type="SUPFAM" id="SSF51230">
    <property type="entry name" value="Single hybrid motif"/>
    <property type="match status" value="1"/>
</dbReference>
<dbReference type="FunFam" id="3.30.470.20:FF:000012">
    <property type="entry name" value="Pyruvate carboxylase"/>
    <property type="match status" value="1"/>
</dbReference>
<dbReference type="NCBIfam" id="NF009554">
    <property type="entry name" value="PRK12999.1"/>
    <property type="match status" value="1"/>
</dbReference>
<dbReference type="InterPro" id="IPR016185">
    <property type="entry name" value="PreATP-grasp_dom_sf"/>
</dbReference>
<feature type="modified residue" description="N6-biotinyllysine" evidence="12">
    <location>
        <position position="1113"/>
    </location>
</feature>
<evidence type="ECO:0000256" key="2">
    <source>
        <dbReference type="ARBA" id="ARBA00013057"/>
    </source>
</evidence>
<dbReference type="InterPro" id="IPR011053">
    <property type="entry name" value="Single_hybrid_motif"/>
</dbReference>
<feature type="binding site" evidence="10">
    <location>
        <position position="241"/>
    </location>
    <ligand>
        <name>ATP</name>
        <dbReference type="ChEBI" id="CHEBI:30616"/>
    </ligand>
</feature>
<dbReference type="PROSITE" id="PS50975">
    <property type="entry name" value="ATP_GRASP"/>
    <property type="match status" value="1"/>
</dbReference>
<dbReference type="InterPro" id="IPR005481">
    <property type="entry name" value="BC-like_N"/>
</dbReference>
<feature type="binding site" description="via carbamate group" evidence="11">
    <location>
        <position position="711"/>
    </location>
    <ligand>
        <name>Mn(2+)</name>
        <dbReference type="ChEBI" id="CHEBI:29035"/>
    </ligand>
</feature>
<dbReference type="SMART" id="SM00878">
    <property type="entry name" value="Biotin_carb_C"/>
    <property type="match status" value="1"/>
</dbReference>
<dbReference type="InterPro" id="IPR005482">
    <property type="entry name" value="Biotin_COase_C"/>
</dbReference>
<evidence type="ECO:0000259" key="13">
    <source>
        <dbReference type="PROSITE" id="PS50968"/>
    </source>
</evidence>
<dbReference type="RefSeq" id="WP_148394589.1">
    <property type="nucleotide sequence ID" value="NZ_JAJAGH010000003.1"/>
</dbReference>
<dbReference type="PANTHER" id="PTHR43778">
    <property type="entry name" value="PYRUVATE CARBOXYLASE"/>
    <property type="match status" value="1"/>
</dbReference>
<evidence type="ECO:0000256" key="1">
    <source>
        <dbReference type="ARBA" id="ARBA00001953"/>
    </source>
</evidence>
<dbReference type="InterPro" id="IPR000089">
    <property type="entry name" value="Biotin_lipoyl"/>
</dbReference>
<dbReference type="PROSITE" id="PS50991">
    <property type="entry name" value="PYR_CT"/>
    <property type="match status" value="1"/>
</dbReference>
<dbReference type="FunFam" id="3.20.20.70:FF:000033">
    <property type="entry name" value="Pyruvate carboxylase"/>
    <property type="match status" value="1"/>
</dbReference>
<dbReference type="SUPFAM" id="SSF51569">
    <property type="entry name" value="Aldolase"/>
    <property type="match status" value="1"/>
</dbReference>
<dbReference type="EMBL" id="JAOSHN010000007">
    <property type="protein sequence ID" value="MCU7379955.1"/>
    <property type="molecule type" value="Genomic_DNA"/>
</dbReference>
<dbReference type="InterPro" id="IPR013785">
    <property type="entry name" value="Aldolase_TIM"/>
</dbReference>
<comment type="catalytic activity">
    <reaction evidence="8">
        <text>hydrogencarbonate + pyruvate + ATP = oxaloacetate + ADP + phosphate + H(+)</text>
        <dbReference type="Rhea" id="RHEA:20844"/>
        <dbReference type="ChEBI" id="CHEBI:15361"/>
        <dbReference type="ChEBI" id="CHEBI:15378"/>
        <dbReference type="ChEBI" id="CHEBI:16452"/>
        <dbReference type="ChEBI" id="CHEBI:17544"/>
        <dbReference type="ChEBI" id="CHEBI:30616"/>
        <dbReference type="ChEBI" id="CHEBI:43474"/>
        <dbReference type="ChEBI" id="CHEBI:456216"/>
        <dbReference type="EC" id="6.4.1.1"/>
    </reaction>
</comment>
<dbReference type="Proteomes" id="UP001065549">
    <property type="component" value="Unassembled WGS sequence"/>
</dbReference>
<proteinExistence type="predicted"/>
<evidence type="ECO:0000256" key="11">
    <source>
        <dbReference type="PIRSR" id="PIRSR001594-3"/>
    </source>
</evidence>
<evidence type="ECO:0000259" key="16">
    <source>
        <dbReference type="PROSITE" id="PS50991"/>
    </source>
</evidence>
<dbReference type="InterPro" id="IPR011054">
    <property type="entry name" value="Rudment_hybrid_motif"/>
</dbReference>
<dbReference type="CDD" id="cd07937">
    <property type="entry name" value="DRE_TIM_PC_TC_5S"/>
    <property type="match status" value="1"/>
</dbReference>
<dbReference type="InterPro" id="IPR003379">
    <property type="entry name" value="Carboxylase_cons_dom"/>
</dbReference>
<keyword evidence="3 8" id="KW-0436">Ligase</keyword>
<dbReference type="Pfam" id="PF02436">
    <property type="entry name" value="PYC_OADA"/>
    <property type="match status" value="1"/>
</dbReference>
<keyword evidence="17" id="KW-0670">Pyruvate</keyword>
<protein>
    <recommendedName>
        <fullName evidence="2 8">Pyruvate carboxylase</fullName>
        <ecNumber evidence="2 8">6.4.1.1</ecNumber>
    </recommendedName>
</protein>
<feature type="binding site" evidence="11">
    <location>
        <position position="740"/>
    </location>
    <ligand>
        <name>Mn(2+)</name>
        <dbReference type="ChEBI" id="CHEBI:29035"/>
    </ligand>
</feature>
<dbReference type="EC" id="6.4.1.1" evidence="2 8"/>
<dbReference type="CDD" id="cd06850">
    <property type="entry name" value="biotinyl_domain"/>
    <property type="match status" value="1"/>
</dbReference>
<dbReference type="InterPro" id="IPR005479">
    <property type="entry name" value="CPAse_ATP-bd"/>
</dbReference>
<evidence type="ECO:0000313" key="18">
    <source>
        <dbReference type="Proteomes" id="UP001065549"/>
    </source>
</evidence>
<dbReference type="PIRSF" id="PIRSF001594">
    <property type="entry name" value="Pyruv_carbox"/>
    <property type="match status" value="1"/>
</dbReference>
<dbReference type="Gene3D" id="3.20.20.70">
    <property type="entry name" value="Aldolase class I"/>
    <property type="match status" value="1"/>
</dbReference>
<keyword evidence="7 8" id="KW-0092">Biotin</keyword>
<dbReference type="GO" id="GO:0006094">
    <property type="term" value="P:gluconeogenesis"/>
    <property type="evidence" value="ECO:0007669"/>
    <property type="project" value="InterPro"/>
</dbReference>
<evidence type="ECO:0000313" key="17">
    <source>
        <dbReference type="EMBL" id="MCU7379955.1"/>
    </source>
</evidence>
<feature type="domain" description="ATP-grasp" evidence="14">
    <location>
        <begin position="126"/>
        <end position="323"/>
    </location>
</feature>
<feature type="active site" evidence="9">
    <location>
        <position position="298"/>
    </location>
</feature>
<sequence>MEQNKKFKRVLVANRGEIAIRIFRACKELGIRSVAIYSEEDKNTLFRTKADESYRVGKGKSPVDAYLAIDEIIELAKAKGVDAIHPGYGFLSENVEFAKACEEAGIVFIGPTYQMMENLGDKIQSKIVANKVGVPTIPGVEEAIQTEEDAVKYAEFCGYPVMLKAAAGGGGRGMRIVRTPEELLPQFRSAKSEAKKAFGIDDIFIEKYLERPKHIEVQVLGDNYGNLVHLYERDCSIQRRHQKVVEFTPAICITQEQRQNICADALKIAGAVNYRSAGTVEFLVDKNGDHYFIEMNPRIQVEHTVTEMTTGIDIVQSQILIAQGHKLDSDEVNIKGQDSIKPRGYAIQCRVTTEDPINGFAPDTGVISMYRSASGFGIRLDGGNAFTDSTISPYYDSLLVKVTSWARSFRDATNKAMRALREMKITGVKTNAAFLMNVLNHPTFRAGQCDTGFIADNPELLNIRARQDKELKVLSFLGDKFINETKGVKPDFDVPIFPRIKQDVIDGLSGTKQILDEKGPEGLAKWILEQKKLLLTDTTMRDAQQSLMATRVRTVDMEKIAPATAYYGKDLFSLEMWGGATFDTSYRFLKESPWERLDTLRKKMPNILFQMLIRGANGVGYKNYPDNVIRRFVKESADSGIDIFRIFDSLNWIEGMEIALDEVLNQGKVAEACICYTGDILDDRKEKYNLSYYVRMAKELEKRGSHILGIKDMSGLIKPMAARKLIDALKQEISIPIHLHTHDTSGNGIATILMAASAGVDIVDAAFNSMSGLTSQPALNSVVAAVENTERETGIDPDGIQKISDYWAAVRPVYKSFESELLASSAEIYKYEIPGGQYSNLKPQVESFGLGHKFEEVKDMYKAVNEMLGDIVKVTPSSKAVGDMAIFMVQNDLTPENIYEKAKDIDFPDSIVSYFEGMMGQPEGGFPEKLQKLVLHGKEPITCRPGELLPPEDFDAIKKHLQDELGLEGTEREALSYALYPKVFEDFVKSLKKEGNFRLMGSDIFFHGLSEGETCEVKIAEGKELVIKLINARDADEEGFRDVVFEVNGNRSAVRIKDKDASIVSTASQILYANAEDPSEIGANIPGNILKVLVSEGEEVEEKQPIAVIEAMKMETNILSPMKGSVDKIYVKEGQQVKAGELVAKLK</sequence>
<keyword evidence="18" id="KW-1185">Reference proteome</keyword>
<dbReference type="PROSITE" id="PS50968">
    <property type="entry name" value="BIOTINYL_LIPOYL"/>
    <property type="match status" value="1"/>
</dbReference>
<dbReference type="NCBIfam" id="NF006761">
    <property type="entry name" value="PRK09282.1"/>
    <property type="match status" value="1"/>
</dbReference>
<dbReference type="InterPro" id="IPR005930">
    <property type="entry name" value="Pyruv_COase"/>
</dbReference>
<evidence type="ECO:0000259" key="15">
    <source>
        <dbReference type="PROSITE" id="PS50979"/>
    </source>
</evidence>
<dbReference type="GO" id="GO:0005737">
    <property type="term" value="C:cytoplasm"/>
    <property type="evidence" value="ECO:0007669"/>
    <property type="project" value="TreeGrafter"/>
</dbReference>
<evidence type="ECO:0000259" key="14">
    <source>
        <dbReference type="PROSITE" id="PS50975"/>
    </source>
</evidence>
<dbReference type="Gene3D" id="3.30.470.20">
    <property type="entry name" value="ATP-grasp fold, B domain"/>
    <property type="match status" value="1"/>
</dbReference>
<dbReference type="Pfam" id="PF00289">
    <property type="entry name" value="Biotin_carb_N"/>
    <property type="match status" value="1"/>
</dbReference>
<feature type="domain" description="Lipoyl-binding" evidence="13">
    <location>
        <begin position="1072"/>
        <end position="1147"/>
    </location>
</feature>
<dbReference type="FunFam" id="3.40.50.20:FF:000010">
    <property type="entry name" value="Propionyl-CoA carboxylase subunit alpha"/>
    <property type="match status" value="1"/>
</dbReference>
<dbReference type="SUPFAM" id="SSF89000">
    <property type="entry name" value="post-HMGL domain-like"/>
    <property type="match status" value="1"/>
</dbReference>
<gene>
    <name evidence="17" type="ORF">OBO34_16565</name>
</gene>
<evidence type="ECO:0000256" key="8">
    <source>
        <dbReference type="PIRNR" id="PIRNR001594"/>
    </source>
</evidence>
<feature type="modified residue" description="N6-carboxylysine" evidence="12">
    <location>
        <position position="711"/>
    </location>
</feature>
<dbReference type="SUPFAM" id="SSF51246">
    <property type="entry name" value="Rudiment single hybrid motif"/>
    <property type="match status" value="1"/>
</dbReference>
<evidence type="ECO:0000256" key="10">
    <source>
        <dbReference type="PIRSR" id="PIRSR001594-2"/>
    </source>
</evidence>
<keyword evidence="6 8" id="KW-0067">ATP-binding</keyword>
<evidence type="ECO:0000256" key="4">
    <source>
        <dbReference type="ARBA" id="ARBA00022723"/>
    </source>
</evidence>
<comment type="cofactor">
    <cofactor evidence="1 8">
        <name>biotin</name>
        <dbReference type="ChEBI" id="CHEBI:57586"/>
    </cofactor>
</comment>
<comment type="function">
    <text evidence="8">Catalyzes a 2-step reaction, involving the ATP-dependent carboxylation of the covalently attached biotin in the first step and the transfer of the carboxyl group to pyruvate in the second.</text>
</comment>
<dbReference type="GO" id="GO:0004736">
    <property type="term" value="F:pyruvate carboxylase activity"/>
    <property type="evidence" value="ECO:0007669"/>
    <property type="project" value="UniProtKB-EC"/>
</dbReference>
<dbReference type="Gene3D" id="3.10.600.10">
    <property type="entry name" value="pyruvate carboxylase f1077a mutant domain"/>
    <property type="match status" value="1"/>
</dbReference>
<dbReference type="NCBIfam" id="TIGR01235">
    <property type="entry name" value="pyruv_carbox"/>
    <property type="match status" value="1"/>
</dbReference>
<dbReference type="PANTHER" id="PTHR43778:SF2">
    <property type="entry name" value="PYRUVATE CARBOXYLASE, MITOCHONDRIAL"/>
    <property type="match status" value="1"/>
</dbReference>
<feature type="domain" description="Biotin carboxylation" evidence="15">
    <location>
        <begin position="6"/>
        <end position="459"/>
    </location>
</feature>
<dbReference type="FunFam" id="2.40.50.100:FF:000003">
    <property type="entry name" value="Acetyl-CoA carboxylase biotin carboxyl carrier protein"/>
    <property type="match status" value="1"/>
</dbReference>
<dbReference type="SUPFAM" id="SSF56059">
    <property type="entry name" value="Glutathione synthetase ATP-binding domain-like"/>
    <property type="match status" value="1"/>
</dbReference>
<feature type="binding site" evidence="10">
    <location>
        <position position="122"/>
    </location>
    <ligand>
        <name>ATP</name>
        <dbReference type="ChEBI" id="CHEBI:30616"/>
    </ligand>
</feature>
<dbReference type="PROSITE" id="PS00867">
    <property type="entry name" value="CPSASE_2"/>
    <property type="match status" value="1"/>
</dbReference>
<dbReference type="InterPro" id="IPR055268">
    <property type="entry name" value="PCB-like"/>
</dbReference>
<dbReference type="PROSITE" id="PS50979">
    <property type="entry name" value="BC"/>
    <property type="match status" value="1"/>
</dbReference>
<dbReference type="GO" id="GO:0046872">
    <property type="term" value="F:metal ion binding"/>
    <property type="evidence" value="ECO:0007669"/>
    <property type="project" value="UniProtKB-KW"/>
</dbReference>
<dbReference type="Pfam" id="PF00682">
    <property type="entry name" value="HMGL-like"/>
    <property type="match status" value="1"/>
</dbReference>
<dbReference type="InterPro" id="IPR011761">
    <property type="entry name" value="ATP-grasp"/>
</dbReference>
<reference evidence="17" key="1">
    <citation type="submission" date="2022-09" db="EMBL/GenBank/DDBJ databases">
        <title>Culturomic study of gut microbiota in children with autism spectrum disorder.</title>
        <authorList>
            <person name="Efimov B.A."/>
            <person name="Chaplin A.V."/>
            <person name="Sokolova S.R."/>
            <person name="Pikina A.P."/>
            <person name="Korzhanova M."/>
            <person name="Belova V."/>
            <person name="Korostin D."/>
        </authorList>
    </citation>
    <scope>NUCLEOTIDE SEQUENCE</scope>
    <source>
        <strain evidence="17">ASD5510</strain>
    </source>
</reference>
<evidence type="ECO:0000256" key="6">
    <source>
        <dbReference type="ARBA" id="ARBA00022840"/>
    </source>
</evidence>
<comment type="caution">
    <text evidence="17">The sequence shown here is derived from an EMBL/GenBank/DDBJ whole genome shotgun (WGS) entry which is preliminary data.</text>
</comment>
<feature type="domain" description="Pyruvate carboxyltransferase" evidence="16">
    <location>
        <begin position="533"/>
        <end position="801"/>
    </location>
</feature>
<dbReference type="AlphaFoldDB" id="A0A9J6QWU1"/>
<dbReference type="GO" id="GO:0005524">
    <property type="term" value="F:ATP binding"/>
    <property type="evidence" value="ECO:0007669"/>
    <property type="project" value="UniProtKB-UniRule"/>
</dbReference>
<dbReference type="InterPro" id="IPR000891">
    <property type="entry name" value="PYR_CT"/>
</dbReference>
<organism evidence="17 18">
    <name type="scientific">Hominibacterium faecale</name>
    <dbReference type="NCBI Taxonomy" id="2839743"/>
    <lineage>
        <taxon>Bacteria</taxon>
        <taxon>Bacillati</taxon>
        <taxon>Bacillota</taxon>
        <taxon>Clostridia</taxon>
        <taxon>Peptostreptococcales</taxon>
        <taxon>Anaerovoracaceae</taxon>
        <taxon>Hominibacterium</taxon>
    </lineage>
</organism>
<feature type="binding site" evidence="11">
    <location>
        <position position="742"/>
    </location>
    <ligand>
        <name>Mn(2+)</name>
        <dbReference type="ChEBI" id="CHEBI:29035"/>
    </ligand>
</feature>
<name>A0A9J6QWU1_9FIRM</name>
<dbReference type="FunFam" id="3.30.1490.20:FF:000018">
    <property type="entry name" value="Biotin carboxylase"/>
    <property type="match status" value="1"/>
</dbReference>
<keyword evidence="4 11" id="KW-0479">Metal-binding</keyword>
<evidence type="ECO:0000256" key="12">
    <source>
        <dbReference type="PIRSR" id="PIRSR001594-4"/>
    </source>
</evidence>
<accession>A0A9J6QWU1</accession>
<dbReference type="PROSITE" id="PS00866">
    <property type="entry name" value="CPSASE_1"/>
    <property type="match status" value="1"/>
</dbReference>
<evidence type="ECO:0000256" key="3">
    <source>
        <dbReference type="ARBA" id="ARBA00022598"/>
    </source>
</evidence>
<keyword evidence="5 8" id="KW-0547">Nucleotide-binding</keyword>
<dbReference type="Pfam" id="PF02786">
    <property type="entry name" value="CPSase_L_D2"/>
    <property type="match status" value="1"/>
</dbReference>
<evidence type="ECO:0000256" key="7">
    <source>
        <dbReference type="ARBA" id="ARBA00023267"/>
    </source>
</evidence>
<evidence type="ECO:0000256" key="9">
    <source>
        <dbReference type="PIRSR" id="PIRSR001594-1"/>
    </source>
</evidence>